<evidence type="ECO:0000256" key="3">
    <source>
        <dbReference type="ARBA" id="ARBA00022598"/>
    </source>
</evidence>
<dbReference type="EMBL" id="LICS01000008">
    <property type="protein sequence ID" value="KRO96059.1"/>
    <property type="molecule type" value="Genomic_DNA"/>
</dbReference>
<dbReference type="InterPro" id="IPR009008">
    <property type="entry name" value="Val/Leu/Ile-tRNA-synth_edit"/>
</dbReference>
<evidence type="ECO:0000256" key="4">
    <source>
        <dbReference type="ARBA" id="ARBA00022741"/>
    </source>
</evidence>
<protein>
    <recommendedName>
        <fullName evidence="9">Leucine--tRNA ligase</fullName>
        <ecNumber evidence="9">6.1.1.4</ecNumber>
    </recommendedName>
    <alternativeName>
        <fullName evidence="9">Leucyl-tRNA synthetase</fullName>
        <shortName evidence="9">LeuRS</shortName>
    </alternativeName>
</protein>
<dbReference type="NCBIfam" id="TIGR00396">
    <property type="entry name" value="leuS_bact"/>
    <property type="match status" value="1"/>
</dbReference>
<dbReference type="SUPFAM" id="SSF47323">
    <property type="entry name" value="Anticodon-binding domain of a subclass of class I aminoacyl-tRNA synthetases"/>
    <property type="match status" value="1"/>
</dbReference>
<evidence type="ECO:0000259" key="12">
    <source>
        <dbReference type="Pfam" id="PF08264"/>
    </source>
</evidence>
<dbReference type="InterPro" id="IPR014729">
    <property type="entry name" value="Rossmann-like_a/b/a_fold"/>
</dbReference>
<evidence type="ECO:0000259" key="13">
    <source>
        <dbReference type="Pfam" id="PF09334"/>
    </source>
</evidence>
<reference evidence="15 16" key="1">
    <citation type="submission" date="2015-10" db="EMBL/GenBank/DDBJ databases">
        <title>Metagenome-Assembled Genomes uncover a global brackish microbiome.</title>
        <authorList>
            <person name="Hugerth L.W."/>
            <person name="Larsson J."/>
            <person name="Alneberg J."/>
            <person name="Lindh M.V."/>
            <person name="Legrand C."/>
            <person name="Pinhassi J."/>
            <person name="Andersson A.F."/>
        </authorList>
    </citation>
    <scope>NUCLEOTIDE SEQUENCE [LARGE SCALE GENOMIC DNA]</scope>
    <source>
        <strain evidence="15">BACL1 MAG-120820-bin45</strain>
    </source>
</reference>
<evidence type="ECO:0000256" key="2">
    <source>
        <dbReference type="ARBA" id="ARBA00022490"/>
    </source>
</evidence>
<evidence type="ECO:0000256" key="9">
    <source>
        <dbReference type="HAMAP-Rule" id="MF_00049"/>
    </source>
</evidence>
<dbReference type="FunFam" id="3.90.740.10:FF:000012">
    <property type="entry name" value="Leucine--tRNA ligase"/>
    <property type="match status" value="1"/>
</dbReference>
<evidence type="ECO:0000256" key="5">
    <source>
        <dbReference type="ARBA" id="ARBA00022840"/>
    </source>
</evidence>
<organism evidence="15 16">
    <name type="scientific">SAR86 cluster bacterium BACL1 MAG-120820-bin45</name>
    <dbReference type="NCBI Taxonomy" id="1655612"/>
    <lineage>
        <taxon>Bacteria</taxon>
        <taxon>Pseudomonadati</taxon>
        <taxon>Pseudomonadota</taxon>
        <taxon>Gammaproteobacteria</taxon>
        <taxon>SAR86 cluster</taxon>
    </lineage>
</organism>
<gene>
    <name evidence="9 15" type="primary">leuS</name>
    <name evidence="15" type="ORF">ABS10_04715</name>
</gene>
<evidence type="ECO:0000313" key="15">
    <source>
        <dbReference type="EMBL" id="KRO96059.1"/>
    </source>
</evidence>
<dbReference type="InterPro" id="IPR002302">
    <property type="entry name" value="Leu-tRNA-ligase"/>
</dbReference>
<comment type="subcellular location">
    <subcellularLocation>
        <location evidence="9">Cytoplasm</location>
    </subcellularLocation>
</comment>
<sequence length="853" mass="97064">MSTQEYVPAEIEAEIQKAWRETRAYEAKISSTQEKFYCLSMFPYPSGKLHMGHVRNYTIGDVISRFKRMQGFNVLQPMGWDAFGLPAENAAIENNVSPKKWTNENIASMKVQLDALGLSYDWSREINTSSPDYFHWEQWFFIQLLEAGLVERKEAEVNWDPVDQTVLANEQVIDGKGWRSGALIERKKINQYFLKITQYAEELLEGLESLDDWPSQVKLMQKNWIGKSRGLSFHFSIKDMNETLEVFSTRPDTLFGATYCAIASDHPLAINLLGINPEIQSFISANQSAKKTEAALAKQEKIGIDTGLRAIHPLTNEELPIWIANFVLMEYGTGAVMCVPGHDQRDYEFAKKYQLPIVQVVQVKSDLTIADQAVEEKGILINSMQYNGLTSEAAFEKISADLPDSCNARIQTNYRLRDWGISRQRYWGCPIPMIHCADCGNIAVPIEDLPIELPEINEITSKGLSLSGFKDWQKTTCPRCSKSALRETDTFDTFFESSWYAARFASQPTNSMLNSEADYWLPVDHYIGGIEHAILHLLYARFFNLLLRDQKLIKSSEPFKKLLTQGMVLADAYYALDEKSNPEWVNKSLVTEVGDKFSLADGRDVMKDGMSKMSKSKLNGVDPNAMIDRYGADTVRLYMMFTSPPEQSLEWSDTAIEGSSRFLKKLWHLAVGRSMFIEDEPSHFTDDELALRQKSHKTLHKVTDDFERRQSFNTAIAGVMELLNAIPETFKLETATQGQQYCLDEAIRFALKMLSPITPHITLHIWQQLSGSDGRDFELSWPAVKEEFLKVENFQLIIQVNGKVRGKENISINLSDASIEEIATNNENVKKILANASIKKVIYIKEKLINFVI</sequence>
<keyword evidence="4 9" id="KW-0547">Nucleotide-binding</keyword>
<dbReference type="Pfam" id="PF13603">
    <property type="entry name" value="tRNA-synt_1_2"/>
    <property type="match status" value="1"/>
</dbReference>
<dbReference type="Gene3D" id="3.10.20.590">
    <property type="match status" value="1"/>
</dbReference>
<dbReference type="FunFam" id="1.10.730.10:FF:000002">
    <property type="entry name" value="Leucine--tRNA ligase"/>
    <property type="match status" value="1"/>
</dbReference>
<evidence type="ECO:0000256" key="1">
    <source>
        <dbReference type="ARBA" id="ARBA00005594"/>
    </source>
</evidence>
<keyword evidence="5 9" id="KW-0067">ATP-binding</keyword>
<feature type="short sequence motif" description="'HIGH' region" evidence="9">
    <location>
        <begin position="43"/>
        <end position="53"/>
    </location>
</feature>
<dbReference type="InterPro" id="IPR025709">
    <property type="entry name" value="Leu_tRNA-synth_edit"/>
</dbReference>
<evidence type="ECO:0000313" key="16">
    <source>
        <dbReference type="Proteomes" id="UP000051027"/>
    </source>
</evidence>
<dbReference type="CDD" id="cd07958">
    <property type="entry name" value="Anticodon_Ia_Leu_BEm"/>
    <property type="match status" value="1"/>
</dbReference>
<dbReference type="SUPFAM" id="SSF52374">
    <property type="entry name" value="Nucleotidylyl transferase"/>
    <property type="match status" value="1"/>
</dbReference>
<dbReference type="PANTHER" id="PTHR43740">
    <property type="entry name" value="LEUCYL-TRNA SYNTHETASE"/>
    <property type="match status" value="1"/>
</dbReference>
<dbReference type="InterPro" id="IPR015413">
    <property type="entry name" value="Methionyl/Leucyl_tRNA_Synth"/>
</dbReference>
<name>A0A0R2UF96_9GAMM</name>
<keyword evidence="2 9" id="KW-0963">Cytoplasm</keyword>
<dbReference type="InterPro" id="IPR001412">
    <property type="entry name" value="aa-tRNA-synth_I_CS"/>
</dbReference>
<evidence type="ECO:0000259" key="14">
    <source>
        <dbReference type="Pfam" id="PF13603"/>
    </source>
</evidence>
<dbReference type="PRINTS" id="PR00985">
    <property type="entry name" value="TRNASYNTHLEU"/>
</dbReference>
<evidence type="ECO:0000256" key="6">
    <source>
        <dbReference type="ARBA" id="ARBA00022917"/>
    </source>
</evidence>
<dbReference type="Proteomes" id="UP000051027">
    <property type="component" value="Unassembled WGS sequence"/>
</dbReference>
<feature type="domain" description="Methionyl/Leucyl tRNA synthetase" evidence="13">
    <location>
        <begin position="40"/>
        <end position="172"/>
    </location>
</feature>
<dbReference type="SUPFAM" id="SSF50677">
    <property type="entry name" value="ValRS/IleRS/LeuRS editing domain"/>
    <property type="match status" value="1"/>
</dbReference>
<keyword evidence="6 9" id="KW-0648">Protein biosynthesis</keyword>
<dbReference type="GO" id="GO:0004823">
    <property type="term" value="F:leucine-tRNA ligase activity"/>
    <property type="evidence" value="ECO:0007669"/>
    <property type="project" value="UniProtKB-UniRule"/>
</dbReference>
<dbReference type="InterPro" id="IPR002300">
    <property type="entry name" value="aa-tRNA-synth_Ia"/>
</dbReference>
<feature type="domain" description="Aminoacyl-tRNA synthetase class Ia" evidence="11">
    <location>
        <begin position="611"/>
        <end position="651"/>
    </location>
</feature>
<dbReference type="Gene3D" id="3.40.50.620">
    <property type="entry name" value="HUPs"/>
    <property type="match status" value="2"/>
</dbReference>
<dbReference type="GO" id="GO:0002161">
    <property type="term" value="F:aminoacyl-tRNA deacylase activity"/>
    <property type="evidence" value="ECO:0007669"/>
    <property type="project" value="InterPro"/>
</dbReference>
<evidence type="ECO:0000256" key="10">
    <source>
        <dbReference type="RuleBase" id="RU363035"/>
    </source>
</evidence>
<dbReference type="Pfam" id="PF08264">
    <property type="entry name" value="Anticodon_1"/>
    <property type="match status" value="1"/>
</dbReference>
<dbReference type="InterPro" id="IPR009080">
    <property type="entry name" value="tRNAsynth_Ia_anticodon-bd"/>
</dbReference>
<dbReference type="Pfam" id="PF00133">
    <property type="entry name" value="tRNA-synt_1"/>
    <property type="match status" value="2"/>
</dbReference>
<proteinExistence type="inferred from homology"/>
<dbReference type="Gene3D" id="1.10.730.10">
    <property type="entry name" value="Isoleucyl-tRNA Synthetase, Domain 1"/>
    <property type="match status" value="2"/>
</dbReference>
<comment type="caution">
    <text evidence="15">The sequence shown here is derived from an EMBL/GenBank/DDBJ whole genome shotgun (WGS) entry which is preliminary data.</text>
</comment>
<dbReference type="EC" id="6.1.1.4" evidence="9"/>
<dbReference type="FunFam" id="3.40.50.620:FF:000003">
    <property type="entry name" value="Leucine--tRNA ligase"/>
    <property type="match status" value="1"/>
</dbReference>
<dbReference type="GO" id="GO:0006429">
    <property type="term" value="P:leucyl-tRNA aminoacylation"/>
    <property type="evidence" value="ECO:0007669"/>
    <property type="project" value="UniProtKB-UniRule"/>
</dbReference>
<feature type="binding site" evidence="9">
    <location>
        <position position="615"/>
    </location>
    <ligand>
        <name>ATP</name>
        <dbReference type="ChEBI" id="CHEBI:30616"/>
    </ligand>
</feature>
<dbReference type="CDD" id="cd00812">
    <property type="entry name" value="LeuRS_core"/>
    <property type="match status" value="1"/>
</dbReference>
<keyword evidence="7 9" id="KW-0030">Aminoacyl-tRNA synthetase</keyword>
<evidence type="ECO:0000256" key="8">
    <source>
        <dbReference type="ARBA" id="ARBA00047469"/>
    </source>
</evidence>
<dbReference type="HAMAP" id="MF_00049_B">
    <property type="entry name" value="Leu_tRNA_synth_B"/>
    <property type="match status" value="1"/>
</dbReference>
<accession>A0A0R2UF96</accession>
<feature type="domain" description="Methionyl/Valyl/Leucyl/Isoleucyl-tRNA synthetase anticodon-binding" evidence="12">
    <location>
        <begin position="691"/>
        <end position="815"/>
    </location>
</feature>
<evidence type="ECO:0000259" key="11">
    <source>
        <dbReference type="Pfam" id="PF00133"/>
    </source>
</evidence>
<dbReference type="Pfam" id="PF09334">
    <property type="entry name" value="tRNA-synt_1g"/>
    <property type="match status" value="1"/>
</dbReference>
<dbReference type="STRING" id="1655612.ABS10_04715"/>
<dbReference type="InterPro" id="IPR013155">
    <property type="entry name" value="M/V/L/I-tRNA-synth_anticd-bd"/>
</dbReference>
<keyword evidence="3 9" id="KW-0436">Ligase</keyword>
<dbReference type="PROSITE" id="PS00178">
    <property type="entry name" value="AA_TRNA_LIGASE_I"/>
    <property type="match status" value="1"/>
</dbReference>
<comment type="catalytic activity">
    <reaction evidence="8 9">
        <text>tRNA(Leu) + L-leucine + ATP = L-leucyl-tRNA(Leu) + AMP + diphosphate</text>
        <dbReference type="Rhea" id="RHEA:11688"/>
        <dbReference type="Rhea" id="RHEA-COMP:9613"/>
        <dbReference type="Rhea" id="RHEA-COMP:9622"/>
        <dbReference type="ChEBI" id="CHEBI:30616"/>
        <dbReference type="ChEBI" id="CHEBI:33019"/>
        <dbReference type="ChEBI" id="CHEBI:57427"/>
        <dbReference type="ChEBI" id="CHEBI:78442"/>
        <dbReference type="ChEBI" id="CHEBI:78494"/>
        <dbReference type="ChEBI" id="CHEBI:456215"/>
        <dbReference type="EC" id="6.1.1.4"/>
    </reaction>
</comment>
<feature type="domain" description="Aminoacyl-tRNA synthetase class Ia" evidence="11">
    <location>
        <begin position="416"/>
        <end position="571"/>
    </location>
</feature>
<dbReference type="GO" id="GO:0005829">
    <property type="term" value="C:cytosol"/>
    <property type="evidence" value="ECO:0007669"/>
    <property type="project" value="TreeGrafter"/>
</dbReference>
<comment type="similarity">
    <text evidence="1 9 10">Belongs to the class-I aminoacyl-tRNA synthetase family.</text>
</comment>
<evidence type="ECO:0000256" key="7">
    <source>
        <dbReference type="ARBA" id="ARBA00023146"/>
    </source>
</evidence>
<feature type="short sequence motif" description="'KMSKS' region" evidence="9">
    <location>
        <begin position="612"/>
        <end position="616"/>
    </location>
</feature>
<dbReference type="Gene3D" id="2.20.28.290">
    <property type="match status" value="1"/>
</dbReference>
<dbReference type="PANTHER" id="PTHR43740:SF2">
    <property type="entry name" value="LEUCINE--TRNA LIGASE, MITOCHONDRIAL"/>
    <property type="match status" value="1"/>
</dbReference>
<feature type="domain" description="Leucyl-tRNA synthetase editing" evidence="14">
    <location>
        <begin position="222"/>
        <end position="401"/>
    </location>
</feature>
<dbReference type="GO" id="GO:0005524">
    <property type="term" value="F:ATP binding"/>
    <property type="evidence" value="ECO:0007669"/>
    <property type="project" value="UniProtKB-UniRule"/>
</dbReference>
<dbReference type="AlphaFoldDB" id="A0A0R2UF96"/>